<name>A0A812EVH2_MACFA</name>
<feature type="signal peptide" evidence="2">
    <location>
        <begin position="1"/>
        <end position="24"/>
    </location>
</feature>
<proteinExistence type="predicted"/>
<gene>
    <name evidence="3" type="primary">A3</name>
</gene>
<feature type="chain" id="PRO_5036221558" evidence="2">
    <location>
        <begin position="25"/>
        <end position="90"/>
    </location>
</feature>
<sequence>MAVMAPRTFLLVLSGALALTQTRAGSHSLRYFYTSMSRPAVGSPASSPWATWTTRSSCGSTATPRARGWSRGRRGWSRRGRSIGTGRHGT</sequence>
<dbReference type="EMBL" id="LR999786">
    <property type="protein sequence ID" value="CAE6059653.1"/>
    <property type="molecule type" value="Genomic_DNA"/>
</dbReference>
<feature type="region of interest" description="Disordered" evidence="1">
    <location>
        <begin position="43"/>
        <end position="90"/>
    </location>
</feature>
<feature type="compositionally biased region" description="Basic residues" evidence="1">
    <location>
        <begin position="68"/>
        <end position="81"/>
    </location>
</feature>
<dbReference type="AlphaFoldDB" id="A0A812EVH2"/>
<dbReference type="EMBL" id="LR999787">
    <property type="protein sequence ID" value="CAE6062431.1"/>
    <property type="molecule type" value="Genomic_DNA"/>
</dbReference>
<evidence type="ECO:0000256" key="1">
    <source>
        <dbReference type="SAM" id="MobiDB-lite"/>
    </source>
</evidence>
<organism evidence="3">
    <name type="scientific">Macaca fascicularis</name>
    <name type="common">Crab-eating macaque</name>
    <name type="synonym">Cynomolgus monkey</name>
    <dbReference type="NCBI Taxonomy" id="9541"/>
    <lineage>
        <taxon>Eukaryota</taxon>
        <taxon>Metazoa</taxon>
        <taxon>Chordata</taxon>
        <taxon>Craniata</taxon>
        <taxon>Vertebrata</taxon>
        <taxon>Euteleostomi</taxon>
        <taxon>Mammalia</taxon>
        <taxon>Eutheria</taxon>
        <taxon>Euarchontoglires</taxon>
        <taxon>Primates</taxon>
        <taxon>Haplorrhini</taxon>
        <taxon>Catarrhini</taxon>
        <taxon>Cercopithecidae</taxon>
        <taxon>Cercopithecinae</taxon>
        <taxon>Macaca</taxon>
    </lineage>
</organism>
<feature type="compositionally biased region" description="Polar residues" evidence="1">
    <location>
        <begin position="44"/>
        <end position="63"/>
    </location>
</feature>
<protein>
    <submittedName>
        <fullName evidence="3">CDS</fullName>
    </submittedName>
</protein>
<evidence type="ECO:0000313" key="3">
    <source>
        <dbReference type="EMBL" id="CAE6062431.1"/>
    </source>
</evidence>
<evidence type="ECO:0000256" key="2">
    <source>
        <dbReference type="SAM" id="SignalP"/>
    </source>
</evidence>
<accession>A0A812EVH2</accession>
<reference evidence="3" key="1">
    <citation type="submission" date="2021-02" db="EMBL/GenBank/DDBJ databases">
        <authorList>
            <person name="De Groot G. N."/>
        </authorList>
    </citation>
    <scope>NUCLEOTIDE SEQUENCE</scope>
</reference>
<keyword evidence="2" id="KW-0732">Signal</keyword>